<accession>A0A9W4T653</accession>
<keyword evidence="3" id="KW-1185">Reference proteome</keyword>
<dbReference type="PROSITE" id="PS50011">
    <property type="entry name" value="PROTEIN_KINASE_DOM"/>
    <property type="match status" value="1"/>
</dbReference>
<evidence type="ECO:0000259" key="1">
    <source>
        <dbReference type="PROSITE" id="PS50011"/>
    </source>
</evidence>
<dbReference type="InterPro" id="IPR011009">
    <property type="entry name" value="Kinase-like_dom_sf"/>
</dbReference>
<evidence type="ECO:0000313" key="2">
    <source>
        <dbReference type="EMBL" id="CAI2193500.1"/>
    </source>
</evidence>
<protein>
    <submittedName>
        <fullName evidence="2">10533_t:CDS:1</fullName>
    </submittedName>
</protein>
<proteinExistence type="predicted"/>
<dbReference type="GO" id="GO:0004672">
    <property type="term" value="F:protein kinase activity"/>
    <property type="evidence" value="ECO:0007669"/>
    <property type="project" value="InterPro"/>
</dbReference>
<dbReference type="EMBL" id="CAMKVN010009676">
    <property type="protein sequence ID" value="CAI2193500.1"/>
    <property type="molecule type" value="Genomic_DNA"/>
</dbReference>
<feature type="domain" description="Protein kinase" evidence="1">
    <location>
        <begin position="1"/>
        <end position="62"/>
    </location>
</feature>
<evidence type="ECO:0000313" key="3">
    <source>
        <dbReference type="Proteomes" id="UP001153678"/>
    </source>
</evidence>
<dbReference type="InterPro" id="IPR000719">
    <property type="entry name" value="Prot_kinase_dom"/>
</dbReference>
<dbReference type="AlphaFoldDB" id="A0A9W4T653"/>
<gene>
    <name evidence="2" type="ORF">FWILDA_LOCUS16107</name>
</gene>
<dbReference type="GO" id="GO:0005524">
    <property type="term" value="F:ATP binding"/>
    <property type="evidence" value="ECO:0007669"/>
    <property type="project" value="InterPro"/>
</dbReference>
<name>A0A9W4T653_9GLOM</name>
<dbReference type="SUPFAM" id="SSF56112">
    <property type="entry name" value="Protein kinase-like (PK-like)"/>
    <property type="match status" value="1"/>
</dbReference>
<organism evidence="2 3">
    <name type="scientific">Funneliformis geosporum</name>
    <dbReference type="NCBI Taxonomy" id="1117311"/>
    <lineage>
        <taxon>Eukaryota</taxon>
        <taxon>Fungi</taxon>
        <taxon>Fungi incertae sedis</taxon>
        <taxon>Mucoromycota</taxon>
        <taxon>Glomeromycotina</taxon>
        <taxon>Glomeromycetes</taxon>
        <taxon>Glomerales</taxon>
        <taxon>Glomeraceae</taxon>
        <taxon>Funneliformis</taxon>
    </lineage>
</organism>
<comment type="caution">
    <text evidence="2">The sequence shown here is derived from an EMBL/GenBank/DDBJ whole genome shotgun (WGS) entry which is preliminary data.</text>
</comment>
<dbReference type="OrthoDB" id="2353542at2759"/>
<reference evidence="2" key="1">
    <citation type="submission" date="2022-08" db="EMBL/GenBank/DDBJ databases">
        <authorList>
            <person name="Kallberg Y."/>
            <person name="Tangrot J."/>
            <person name="Rosling A."/>
        </authorList>
    </citation>
    <scope>NUCLEOTIDE SEQUENCE</scope>
    <source>
        <strain evidence="2">Wild A</strain>
    </source>
</reference>
<dbReference type="Gene3D" id="1.10.510.10">
    <property type="entry name" value="Transferase(Phosphotransferase) domain 1"/>
    <property type="match status" value="1"/>
</dbReference>
<feature type="non-terminal residue" evidence="2">
    <location>
        <position position="1"/>
    </location>
</feature>
<dbReference type="Proteomes" id="UP001153678">
    <property type="component" value="Unassembled WGS sequence"/>
</dbReference>
<sequence>DVYSVGVLLWEISSGRPPFYVKDEEYGVSLAINILQGLRESVIPGTPESYSAGMASQKSVRL</sequence>